<dbReference type="Gene3D" id="1.25.20.10">
    <property type="entry name" value="Bacterial muramidases"/>
    <property type="match status" value="1"/>
</dbReference>
<evidence type="ECO:0000259" key="5">
    <source>
        <dbReference type="Pfam" id="PF01464"/>
    </source>
</evidence>
<evidence type="ECO:0000313" key="7">
    <source>
        <dbReference type="Proteomes" id="UP000249254"/>
    </source>
</evidence>
<dbReference type="InterPro" id="IPR023346">
    <property type="entry name" value="Lysozyme-like_dom_sf"/>
</dbReference>
<evidence type="ECO:0000256" key="1">
    <source>
        <dbReference type="ARBA" id="ARBA00007734"/>
    </source>
</evidence>
<feature type="signal peptide" evidence="4">
    <location>
        <begin position="1"/>
        <end position="26"/>
    </location>
</feature>
<dbReference type="GO" id="GO:0008933">
    <property type="term" value="F:peptidoglycan lytic transglycosylase activity"/>
    <property type="evidence" value="ECO:0007669"/>
    <property type="project" value="InterPro"/>
</dbReference>
<accession>A0A328AP80</accession>
<evidence type="ECO:0000313" key="6">
    <source>
        <dbReference type="EMBL" id="RAK55656.1"/>
    </source>
</evidence>
<dbReference type="InterPro" id="IPR008258">
    <property type="entry name" value="Transglycosylase_SLT_dom_1"/>
</dbReference>
<dbReference type="PANTHER" id="PTHR37423">
    <property type="entry name" value="SOLUBLE LYTIC MUREIN TRANSGLYCOSYLASE-RELATED"/>
    <property type="match status" value="1"/>
</dbReference>
<dbReference type="Proteomes" id="UP000249254">
    <property type="component" value="Unassembled WGS sequence"/>
</dbReference>
<comment type="caution">
    <text evidence="6">The sequence shown here is derived from an EMBL/GenBank/DDBJ whole genome shotgun (WGS) entry which is preliminary data.</text>
</comment>
<dbReference type="GO" id="GO:0042597">
    <property type="term" value="C:periplasmic space"/>
    <property type="evidence" value="ECO:0007669"/>
    <property type="project" value="InterPro"/>
</dbReference>
<keyword evidence="3 4" id="KW-0732">Signal</keyword>
<sequence length="537" mass="57351">MTLTKRLQVGAAVLACAAAISTAAAAETPHALSTDDADRYVAAFQDVERGDFIDAQMKAADIKDKSLLGYLSFRQLMHPTAHKAAFDELSDWLARFRDLPVADRIFALAAKRKPADAADPPQPALLLGDDPGHAELAAASDRAQKARDAFFAGDLQRALELAPAAGERFIAGMAAYRLSQFREAQAYFAEVARDGARDAWTRSAGGYWAARSSEILGENDKAKIFLRAAAQAPDTFYGMIAERRLKLIAGKTPDAPSIDGLIRAAYSRPPAEVIDFVAADSRAHRAAALAQIGRLQECGQELRAGLALARTEEERARWGKLAQTLGISTDAPAPGVAPRIAARADYPTPDLQPRSGFTIDRALVYAIVRQESGFNPQAVSPKGAIGLMQLMPDAAARAAGDDKLKADMSPMFDPAMNLRVGQDYLTWLMERGVGPDILRAVAAYNGGPGLVNKTAQALGPDADDLLLIESIPAFETRAYVQKVMAGYWTYRQLFGQGTASLDALAGGARQVDARLDLADPARATAQGAAQAMQVGMN</sequence>
<reference evidence="7" key="1">
    <citation type="submission" date="2018-05" db="EMBL/GenBank/DDBJ databases">
        <authorList>
            <person name="Li X."/>
        </authorList>
    </citation>
    <scope>NUCLEOTIDE SEQUENCE [LARGE SCALE GENOMIC DNA]</scope>
    <source>
        <strain evidence="7">LX32</strain>
    </source>
</reference>
<dbReference type="CDD" id="cd13401">
    <property type="entry name" value="Slt70-like"/>
    <property type="match status" value="1"/>
</dbReference>
<feature type="domain" description="Transglycosylase SLT" evidence="5">
    <location>
        <begin position="357"/>
        <end position="456"/>
    </location>
</feature>
<dbReference type="GO" id="GO:0000270">
    <property type="term" value="P:peptidoglycan metabolic process"/>
    <property type="evidence" value="ECO:0007669"/>
    <property type="project" value="InterPro"/>
</dbReference>
<name>A0A328AP80_9CAUL</name>
<keyword evidence="7" id="KW-1185">Reference proteome</keyword>
<comment type="similarity">
    <text evidence="2">Belongs to the virb1 family.</text>
</comment>
<comment type="similarity">
    <text evidence="1">Belongs to the transglycosylase Slt family.</text>
</comment>
<feature type="chain" id="PRO_5016276303" evidence="4">
    <location>
        <begin position="27"/>
        <end position="537"/>
    </location>
</feature>
<gene>
    <name evidence="6" type="ORF">DJ017_14625</name>
</gene>
<proteinExistence type="inferred from homology"/>
<dbReference type="SUPFAM" id="SSF48435">
    <property type="entry name" value="Bacterial muramidases"/>
    <property type="match status" value="1"/>
</dbReference>
<dbReference type="GO" id="GO:0016020">
    <property type="term" value="C:membrane"/>
    <property type="evidence" value="ECO:0007669"/>
    <property type="project" value="InterPro"/>
</dbReference>
<dbReference type="AlphaFoldDB" id="A0A328AP80"/>
<organism evidence="6 7">
    <name type="scientific">Phenylobacterium soli</name>
    <dbReference type="NCBI Taxonomy" id="2170551"/>
    <lineage>
        <taxon>Bacteria</taxon>
        <taxon>Pseudomonadati</taxon>
        <taxon>Pseudomonadota</taxon>
        <taxon>Alphaproteobacteria</taxon>
        <taxon>Caulobacterales</taxon>
        <taxon>Caulobacteraceae</taxon>
        <taxon>Phenylobacterium</taxon>
    </lineage>
</organism>
<dbReference type="Gene3D" id="1.10.530.10">
    <property type="match status" value="1"/>
</dbReference>
<dbReference type="PROSITE" id="PS00922">
    <property type="entry name" value="TRANSGLYCOSYLASE"/>
    <property type="match status" value="1"/>
</dbReference>
<dbReference type="InterPro" id="IPR008939">
    <property type="entry name" value="Lytic_TGlycosylase_superhlx_U"/>
</dbReference>
<evidence type="ECO:0000256" key="3">
    <source>
        <dbReference type="ARBA" id="ARBA00022729"/>
    </source>
</evidence>
<dbReference type="RefSeq" id="WP_111529404.1">
    <property type="nucleotide sequence ID" value="NZ_JBHRSG010000003.1"/>
</dbReference>
<dbReference type="OrthoDB" id="9815002at2"/>
<dbReference type="SUPFAM" id="SSF53955">
    <property type="entry name" value="Lysozyme-like"/>
    <property type="match status" value="1"/>
</dbReference>
<dbReference type="EMBL" id="QFYQ01000001">
    <property type="protein sequence ID" value="RAK55656.1"/>
    <property type="molecule type" value="Genomic_DNA"/>
</dbReference>
<evidence type="ECO:0000256" key="2">
    <source>
        <dbReference type="ARBA" id="ARBA00009387"/>
    </source>
</evidence>
<dbReference type="GO" id="GO:0004553">
    <property type="term" value="F:hydrolase activity, hydrolyzing O-glycosyl compounds"/>
    <property type="evidence" value="ECO:0007669"/>
    <property type="project" value="InterPro"/>
</dbReference>
<dbReference type="InterPro" id="IPR000189">
    <property type="entry name" value="Transglyc_AS"/>
</dbReference>
<evidence type="ECO:0000256" key="4">
    <source>
        <dbReference type="SAM" id="SignalP"/>
    </source>
</evidence>
<dbReference type="Pfam" id="PF01464">
    <property type="entry name" value="SLT"/>
    <property type="match status" value="1"/>
</dbReference>
<dbReference type="PANTHER" id="PTHR37423:SF2">
    <property type="entry name" value="MEMBRANE-BOUND LYTIC MUREIN TRANSGLYCOSYLASE C"/>
    <property type="match status" value="1"/>
</dbReference>
<protein>
    <submittedName>
        <fullName evidence="6">Lytic transglycosylase domain-containing protein</fullName>
    </submittedName>
</protein>